<evidence type="ECO:0000313" key="2">
    <source>
        <dbReference type="Proteomes" id="UP000024635"/>
    </source>
</evidence>
<gene>
    <name evidence="1" type="primary">Acey_s0053.g2401</name>
    <name evidence="1" type="ORF">Y032_0053g2401</name>
</gene>
<dbReference type="Proteomes" id="UP000024635">
    <property type="component" value="Unassembled WGS sequence"/>
</dbReference>
<organism evidence="1 2">
    <name type="scientific">Ancylostoma ceylanicum</name>
    <dbReference type="NCBI Taxonomy" id="53326"/>
    <lineage>
        <taxon>Eukaryota</taxon>
        <taxon>Metazoa</taxon>
        <taxon>Ecdysozoa</taxon>
        <taxon>Nematoda</taxon>
        <taxon>Chromadorea</taxon>
        <taxon>Rhabditida</taxon>
        <taxon>Rhabditina</taxon>
        <taxon>Rhabditomorpha</taxon>
        <taxon>Strongyloidea</taxon>
        <taxon>Ancylostomatidae</taxon>
        <taxon>Ancylostomatinae</taxon>
        <taxon>Ancylostoma</taxon>
    </lineage>
</organism>
<accession>A0A016U7T1</accession>
<protein>
    <submittedName>
        <fullName evidence="1">Uncharacterized protein</fullName>
    </submittedName>
</protein>
<keyword evidence="2" id="KW-1185">Reference proteome</keyword>
<reference evidence="2" key="1">
    <citation type="journal article" date="2015" name="Nat. Genet.">
        <title>The genome and transcriptome of the zoonotic hookworm Ancylostoma ceylanicum identify infection-specific gene families.</title>
        <authorList>
            <person name="Schwarz E.M."/>
            <person name="Hu Y."/>
            <person name="Antoshechkin I."/>
            <person name="Miller M.M."/>
            <person name="Sternberg P.W."/>
            <person name="Aroian R.V."/>
        </authorList>
    </citation>
    <scope>NUCLEOTIDE SEQUENCE</scope>
    <source>
        <strain evidence="2">HY135</strain>
    </source>
</reference>
<comment type="caution">
    <text evidence="1">The sequence shown here is derived from an EMBL/GenBank/DDBJ whole genome shotgun (WGS) entry which is preliminary data.</text>
</comment>
<dbReference type="AlphaFoldDB" id="A0A016U7T1"/>
<sequence>MRLSSAGEVPSVCGRGCPPEVYTTAASPPIFEWHLGGSSDELLMSKSNSVSECSRLCCSNKKQASEI</sequence>
<evidence type="ECO:0000313" key="1">
    <source>
        <dbReference type="EMBL" id="EYC10976.1"/>
    </source>
</evidence>
<dbReference type="EMBL" id="JARK01001389">
    <property type="protein sequence ID" value="EYC10976.1"/>
    <property type="molecule type" value="Genomic_DNA"/>
</dbReference>
<proteinExistence type="predicted"/>
<name>A0A016U7T1_9BILA</name>